<evidence type="ECO:0000256" key="1">
    <source>
        <dbReference type="ARBA" id="ARBA00004141"/>
    </source>
</evidence>
<dbReference type="GO" id="GO:0030255">
    <property type="term" value="P:protein secretion by the type IV secretion system"/>
    <property type="evidence" value="ECO:0007669"/>
    <property type="project" value="InterPro"/>
</dbReference>
<dbReference type="InterPro" id="IPR014150">
    <property type="entry name" value="Conjugal_tfr_TrbL"/>
</dbReference>
<dbReference type="GO" id="GO:0016020">
    <property type="term" value="C:membrane"/>
    <property type="evidence" value="ECO:0007669"/>
    <property type="project" value="UniProtKB-SubCell"/>
</dbReference>
<dbReference type="NCBIfam" id="TIGR02783">
    <property type="entry name" value="TrbL_P"/>
    <property type="match status" value="1"/>
</dbReference>
<comment type="subcellular location">
    <subcellularLocation>
        <location evidence="1">Membrane</location>
        <topology evidence="1">Multi-pass membrane protein</topology>
    </subcellularLocation>
</comment>
<reference evidence="7" key="2">
    <citation type="journal article" date="2023" name="Microorganisms">
        <title>Genomic Characterization of Arcobacter butzleri Strains Isolated from Various Sources in Lithuania.</title>
        <authorList>
            <person name="Uljanovas D."/>
            <person name="Golz G."/>
            <person name="Fleischmann S."/>
            <person name="Kudirkiene E."/>
            <person name="Kasetiene N."/>
            <person name="Grineviciene A."/>
            <person name="Tamuleviciene E."/>
            <person name="Aksomaitiene J."/>
            <person name="Alter T."/>
            <person name="Malakauskas M."/>
        </authorList>
    </citation>
    <scope>NUCLEOTIDE SEQUENCE</scope>
    <source>
        <strain evidence="7">RCM69</strain>
    </source>
</reference>
<keyword evidence="3 6" id="KW-1133">Transmembrane helix</keyword>
<dbReference type="AlphaFoldDB" id="A0AAW7Q0U4"/>
<evidence type="ECO:0000256" key="2">
    <source>
        <dbReference type="ARBA" id="ARBA00022692"/>
    </source>
</evidence>
<evidence type="ECO:0000256" key="4">
    <source>
        <dbReference type="ARBA" id="ARBA00023136"/>
    </source>
</evidence>
<accession>A0AAW7Q0U4</accession>
<name>A0AAW7Q0U4_9BACT</name>
<reference evidence="7" key="1">
    <citation type="submission" date="2022-12" db="EMBL/GenBank/DDBJ databases">
        <authorList>
            <person name="Uljanovas D."/>
        </authorList>
    </citation>
    <scope>NUCLEOTIDE SEQUENCE</scope>
    <source>
        <strain evidence="7">RCM69</strain>
    </source>
</reference>
<feature type="transmembrane region" description="Helical" evidence="6">
    <location>
        <begin position="170"/>
        <end position="187"/>
    </location>
</feature>
<evidence type="ECO:0000313" key="7">
    <source>
        <dbReference type="EMBL" id="MDN5071443.1"/>
    </source>
</evidence>
<sequence>MLLKCLFLIFLFTNSAVAIESSDSVLHLINNGTKSWIPIVKTACLYVFFALATINLVWTFGLLALKGFELGEFLAELVKKIMYIGIFLFFFNVDYWLTILFNSFSQLSADVSSGSQITPNNIISSAFKIVKTILSSLDLDIPLSLLKIISGLILLIAFTFMAIDLLIVYIKFYLINIVAFFALALGGLEHFKQTGLNPILTAIKVGIELFLLMSLMSMVNVSIENAFLEIDKEVTADLVLQILVLSIIFAIISKVIPPIIEATFQGSIGDSSAASSGFKAVAAMTAGMAAGAVAGTIGATRAMNAAKALHLAEGGKGGMDLIKGVAKNLASSGTEHWKENITKGRMPNQMANRLEAKVENIFSKQESGEISGAGKATTEPYQSGIDKG</sequence>
<comment type="caution">
    <text evidence="7">The sequence shown here is derived from an EMBL/GenBank/DDBJ whole genome shotgun (WGS) entry which is preliminary data.</text>
</comment>
<dbReference type="Proteomes" id="UP001170288">
    <property type="component" value="Unassembled WGS sequence"/>
</dbReference>
<feature type="transmembrane region" description="Helical" evidence="6">
    <location>
        <begin position="77"/>
        <end position="97"/>
    </location>
</feature>
<evidence type="ECO:0000313" key="8">
    <source>
        <dbReference type="Proteomes" id="UP001170288"/>
    </source>
</evidence>
<dbReference type="Pfam" id="PF04610">
    <property type="entry name" value="TrbL"/>
    <property type="match status" value="1"/>
</dbReference>
<organism evidence="7 8">
    <name type="scientific">Aliarcobacter butzleri</name>
    <dbReference type="NCBI Taxonomy" id="28197"/>
    <lineage>
        <taxon>Bacteria</taxon>
        <taxon>Pseudomonadati</taxon>
        <taxon>Campylobacterota</taxon>
        <taxon>Epsilonproteobacteria</taxon>
        <taxon>Campylobacterales</taxon>
        <taxon>Arcobacteraceae</taxon>
        <taxon>Aliarcobacter</taxon>
    </lineage>
</organism>
<evidence type="ECO:0000256" key="5">
    <source>
        <dbReference type="SAM" id="MobiDB-lite"/>
    </source>
</evidence>
<protein>
    <submittedName>
        <fullName evidence="7">P-type conjugative transfer protein TrbL</fullName>
    </submittedName>
</protein>
<evidence type="ECO:0000256" key="3">
    <source>
        <dbReference type="ARBA" id="ARBA00022989"/>
    </source>
</evidence>
<keyword evidence="4 6" id="KW-0472">Membrane</keyword>
<dbReference type="EMBL" id="JAPZCX010000020">
    <property type="protein sequence ID" value="MDN5071443.1"/>
    <property type="molecule type" value="Genomic_DNA"/>
</dbReference>
<feature type="transmembrane region" description="Helical" evidence="6">
    <location>
        <begin position="238"/>
        <end position="260"/>
    </location>
</feature>
<dbReference type="InterPro" id="IPR007688">
    <property type="entry name" value="Conjugal_tfr_TrbL/VirB6"/>
</dbReference>
<feature type="transmembrane region" description="Helical" evidence="6">
    <location>
        <begin position="144"/>
        <end position="163"/>
    </location>
</feature>
<keyword evidence="2 6" id="KW-0812">Transmembrane</keyword>
<feature type="region of interest" description="Disordered" evidence="5">
    <location>
        <begin position="365"/>
        <end position="388"/>
    </location>
</feature>
<feature type="transmembrane region" description="Helical" evidence="6">
    <location>
        <begin position="199"/>
        <end position="217"/>
    </location>
</feature>
<feature type="transmembrane region" description="Helical" evidence="6">
    <location>
        <begin position="280"/>
        <end position="299"/>
    </location>
</feature>
<gene>
    <name evidence="7" type="primary">trbL</name>
    <name evidence="7" type="ORF">O8C76_10465</name>
</gene>
<proteinExistence type="predicted"/>
<feature type="transmembrane region" description="Helical" evidence="6">
    <location>
        <begin position="45"/>
        <end position="65"/>
    </location>
</feature>
<evidence type="ECO:0000256" key="6">
    <source>
        <dbReference type="SAM" id="Phobius"/>
    </source>
</evidence>